<organism evidence="1 2">
    <name type="scientific">Mytilus edulis</name>
    <name type="common">Blue mussel</name>
    <dbReference type="NCBI Taxonomy" id="6550"/>
    <lineage>
        <taxon>Eukaryota</taxon>
        <taxon>Metazoa</taxon>
        <taxon>Spiralia</taxon>
        <taxon>Lophotrochozoa</taxon>
        <taxon>Mollusca</taxon>
        <taxon>Bivalvia</taxon>
        <taxon>Autobranchia</taxon>
        <taxon>Pteriomorphia</taxon>
        <taxon>Mytilida</taxon>
        <taxon>Mytiloidea</taxon>
        <taxon>Mytilidae</taxon>
        <taxon>Mytilinae</taxon>
        <taxon>Mytilus</taxon>
    </lineage>
</organism>
<evidence type="ECO:0000313" key="1">
    <source>
        <dbReference type="EMBL" id="CAG2249070.1"/>
    </source>
</evidence>
<gene>
    <name evidence="1" type="ORF">MEDL_60850</name>
</gene>
<evidence type="ECO:0000313" key="2">
    <source>
        <dbReference type="Proteomes" id="UP000683360"/>
    </source>
</evidence>
<comment type="caution">
    <text evidence="1">The sequence shown here is derived from an EMBL/GenBank/DDBJ whole genome shotgun (WGS) entry which is preliminary data.</text>
</comment>
<accession>A0A8S3UXS1</accession>
<dbReference type="AlphaFoldDB" id="A0A8S3UXS1"/>
<dbReference type="EMBL" id="CAJPWZ010002959">
    <property type="protein sequence ID" value="CAG2249070.1"/>
    <property type="molecule type" value="Genomic_DNA"/>
</dbReference>
<protein>
    <submittedName>
        <fullName evidence="1">Uncharacterized protein</fullName>
    </submittedName>
</protein>
<keyword evidence="2" id="KW-1185">Reference proteome</keyword>
<proteinExistence type="predicted"/>
<dbReference type="Proteomes" id="UP000683360">
    <property type="component" value="Unassembled WGS sequence"/>
</dbReference>
<name>A0A8S3UXS1_MYTED</name>
<reference evidence="1" key="1">
    <citation type="submission" date="2021-03" db="EMBL/GenBank/DDBJ databases">
        <authorList>
            <person name="Bekaert M."/>
        </authorList>
    </citation>
    <scope>NUCLEOTIDE SEQUENCE</scope>
</reference>
<sequence length="218" mass="25109">MQRLDSKLIKDIETYRLPLEFYYNCRGFLTVNMETVLVDDKQLAAYFVSFVDNKPVTEIEDSFIKAVRMFINIRIALIHSEKITILKKQEFLEDNQNIDALSGKLYLATYCLRLQNSQKVISIIRSILDSPSQNLLYIGNCSKYQTIHIGNGTTTQLKGPPNPFDHTKKYLSTAQDVIFSRADLSFVPHALTFECTVGRGFYPSISVYVLPRRDKHRI</sequence>